<reference evidence="4" key="1">
    <citation type="submission" date="2023-07" db="EMBL/GenBank/DDBJ databases">
        <title>Conexibacter stalactiti sp. nov., isolated from stalactites in a lava cave and emended description of the genus Conexibacter.</title>
        <authorList>
            <person name="Lee S.D."/>
        </authorList>
    </citation>
    <scope>NUCLEOTIDE SEQUENCE [LARGE SCALE GENOMIC DNA]</scope>
    <source>
        <strain evidence="4">KCTC 39840</strain>
    </source>
</reference>
<dbReference type="PANTHER" id="PTHR24276:SF98">
    <property type="entry name" value="FI18310P1-RELATED"/>
    <property type="match status" value="1"/>
</dbReference>
<dbReference type="EC" id="3.4.21.-" evidence="3"/>
<dbReference type="InterPro" id="IPR050430">
    <property type="entry name" value="Peptidase_S1"/>
</dbReference>
<accession>A0ABU4HV60</accession>
<dbReference type="Pfam" id="PF00089">
    <property type="entry name" value="Trypsin"/>
    <property type="match status" value="1"/>
</dbReference>
<dbReference type="PANTHER" id="PTHR24276">
    <property type="entry name" value="POLYSERASE-RELATED"/>
    <property type="match status" value="1"/>
</dbReference>
<keyword evidence="4" id="KW-1185">Reference proteome</keyword>
<keyword evidence="3" id="KW-0378">Hydrolase</keyword>
<organism evidence="3 4">
    <name type="scientific">Conexibacter stalactiti</name>
    <dbReference type="NCBI Taxonomy" id="1940611"/>
    <lineage>
        <taxon>Bacteria</taxon>
        <taxon>Bacillati</taxon>
        <taxon>Actinomycetota</taxon>
        <taxon>Thermoleophilia</taxon>
        <taxon>Solirubrobacterales</taxon>
        <taxon>Conexibacteraceae</taxon>
        <taxon>Conexibacter</taxon>
    </lineage>
</organism>
<dbReference type="InterPro" id="IPR001254">
    <property type="entry name" value="Trypsin_dom"/>
</dbReference>
<evidence type="ECO:0000259" key="2">
    <source>
        <dbReference type="PROSITE" id="PS50240"/>
    </source>
</evidence>
<dbReference type="SUPFAM" id="SSF50494">
    <property type="entry name" value="Trypsin-like serine proteases"/>
    <property type="match status" value="1"/>
</dbReference>
<evidence type="ECO:0000313" key="3">
    <source>
        <dbReference type="EMBL" id="MDW5597198.1"/>
    </source>
</evidence>
<dbReference type="Gene3D" id="2.40.10.10">
    <property type="entry name" value="Trypsin-like serine proteases"/>
    <property type="match status" value="1"/>
</dbReference>
<dbReference type="Proteomes" id="UP001284601">
    <property type="component" value="Unassembled WGS sequence"/>
</dbReference>
<gene>
    <name evidence="3" type="ORF">R7226_22820</name>
</gene>
<proteinExistence type="predicted"/>
<evidence type="ECO:0000256" key="1">
    <source>
        <dbReference type="ARBA" id="ARBA00023157"/>
    </source>
</evidence>
<dbReference type="InterPro" id="IPR009003">
    <property type="entry name" value="Peptidase_S1_PA"/>
</dbReference>
<dbReference type="PROSITE" id="PS50240">
    <property type="entry name" value="TRYPSIN_DOM"/>
    <property type="match status" value="1"/>
</dbReference>
<dbReference type="InterPro" id="IPR043504">
    <property type="entry name" value="Peptidase_S1_PA_chymotrypsin"/>
</dbReference>
<evidence type="ECO:0000313" key="4">
    <source>
        <dbReference type="Proteomes" id="UP001284601"/>
    </source>
</evidence>
<sequence length="372" mass="38589">MKDDEQGRAVRGRIATTVVGAVALCCALPAPAGAIVGGERIAAGDAPWTVSLQTPDRTDGAYGSGHFCSATVIGPRKVLTARHCTEGTRLHESVVMTGSDDPAARPGRRVPIARAWVTALIRDQGVLLTLREPGDVAVLETTADLGVPALPLSSAGVELPGGEPVTAYGYGRASWVRLPPREPALLRRARMLLYSQAQCDESNLATAAWFLCGGPAAGPGSGVVAMGDSGGTLVRQGAAGPELLGVPSTGTDGPLRDRVSGYASVAALRGFIDDPASGVELPRPVGTPRVVGRARVGARVRCELRWSPRPERIKVLWVFRAGGDESVRHSGPDGLRLPRSASGRRVSCIATGWSGALNGAGSRRSPQTAVVR</sequence>
<keyword evidence="1" id="KW-1015">Disulfide bond</keyword>
<feature type="domain" description="Peptidase S1" evidence="2">
    <location>
        <begin position="35"/>
        <end position="277"/>
    </location>
</feature>
<dbReference type="RefSeq" id="WP_318599662.1">
    <property type="nucleotide sequence ID" value="NZ_JAWSTH010000078.1"/>
</dbReference>
<dbReference type="EMBL" id="JAWSTH010000078">
    <property type="protein sequence ID" value="MDW5597198.1"/>
    <property type="molecule type" value="Genomic_DNA"/>
</dbReference>
<dbReference type="SMART" id="SM00020">
    <property type="entry name" value="Tryp_SPc"/>
    <property type="match status" value="1"/>
</dbReference>
<name>A0ABU4HV60_9ACTN</name>
<dbReference type="GO" id="GO:0016787">
    <property type="term" value="F:hydrolase activity"/>
    <property type="evidence" value="ECO:0007669"/>
    <property type="project" value="UniProtKB-KW"/>
</dbReference>
<protein>
    <submittedName>
        <fullName evidence="3">Trypsin-like serine protease</fullName>
        <ecNumber evidence="3">3.4.21.-</ecNumber>
    </submittedName>
</protein>
<comment type="caution">
    <text evidence="3">The sequence shown here is derived from an EMBL/GenBank/DDBJ whole genome shotgun (WGS) entry which is preliminary data.</text>
</comment>